<accession>A0AAD7Y8H0</accession>
<gene>
    <name evidence="4" type="ORF">PYW07_012563</name>
</gene>
<comment type="caution">
    <text evidence="4">The sequence shown here is derived from an EMBL/GenBank/DDBJ whole genome shotgun (WGS) entry which is preliminary data.</text>
</comment>
<organism evidence="4 5">
    <name type="scientific">Mythimna separata</name>
    <name type="common">Oriental armyworm</name>
    <name type="synonym">Pseudaletia separata</name>
    <dbReference type="NCBI Taxonomy" id="271217"/>
    <lineage>
        <taxon>Eukaryota</taxon>
        <taxon>Metazoa</taxon>
        <taxon>Ecdysozoa</taxon>
        <taxon>Arthropoda</taxon>
        <taxon>Hexapoda</taxon>
        <taxon>Insecta</taxon>
        <taxon>Pterygota</taxon>
        <taxon>Neoptera</taxon>
        <taxon>Endopterygota</taxon>
        <taxon>Lepidoptera</taxon>
        <taxon>Glossata</taxon>
        <taxon>Ditrysia</taxon>
        <taxon>Noctuoidea</taxon>
        <taxon>Noctuidae</taxon>
        <taxon>Noctuinae</taxon>
        <taxon>Hadenini</taxon>
        <taxon>Mythimna</taxon>
    </lineage>
</organism>
<dbReference type="SMART" id="SM00034">
    <property type="entry name" value="CLECT"/>
    <property type="match status" value="1"/>
</dbReference>
<dbReference type="PROSITE" id="PS50041">
    <property type="entry name" value="C_TYPE_LECTIN_2"/>
    <property type="match status" value="1"/>
</dbReference>
<keyword evidence="5" id="KW-1185">Reference proteome</keyword>
<dbReference type="InterPro" id="IPR001304">
    <property type="entry name" value="C-type_lectin-like"/>
</dbReference>
<dbReference type="CDD" id="cd00037">
    <property type="entry name" value="CLECT"/>
    <property type="match status" value="1"/>
</dbReference>
<feature type="signal peptide" evidence="2">
    <location>
        <begin position="1"/>
        <end position="18"/>
    </location>
</feature>
<dbReference type="PANTHER" id="PTHR45784:SF3">
    <property type="entry name" value="C-TYPE LECTIN DOMAIN FAMILY 4 MEMBER K-LIKE-RELATED"/>
    <property type="match status" value="1"/>
</dbReference>
<dbReference type="SUPFAM" id="SSF56436">
    <property type="entry name" value="C-type lectin-like"/>
    <property type="match status" value="1"/>
</dbReference>
<evidence type="ECO:0000313" key="4">
    <source>
        <dbReference type="EMBL" id="KAJ8706485.1"/>
    </source>
</evidence>
<protein>
    <recommendedName>
        <fullName evidence="3">C-type lectin domain-containing protein</fullName>
    </recommendedName>
</protein>
<evidence type="ECO:0000256" key="2">
    <source>
        <dbReference type="SAM" id="SignalP"/>
    </source>
</evidence>
<proteinExistence type="predicted"/>
<dbReference type="Gene3D" id="1.20.1480.30">
    <property type="entry name" value="Designed four-helix bundle protein"/>
    <property type="match status" value="1"/>
</dbReference>
<evidence type="ECO:0000259" key="3">
    <source>
        <dbReference type="PROSITE" id="PS50041"/>
    </source>
</evidence>
<dbReference type="Proteomes" id="UP001231518">
    <property type="component" value="Chromosome 30"/>
</dbReference>
<sequence>MKHYSVFFVFMVLQAIKCEKAVLKSSKNVQFNRNCLEPKCDLENNPQCVRIKRYDMTPTYHVITANDCELHYLQCNNDVKSKIVSMKHCTSSRDDELTAETNRTKSGSVHIRVKRSVVQPKPTLKPKLPKVKQIQRKLKPNLHKNYSKVKKIKPNLLKNNQRLRKVKPKLRKDKPKLQKIKPKLRKVKSKLRKIKPNQQKVKPKLRKVRPNRLKHYSKMQKIKPKLLKNKQKLRLVNPKLRKAKRNQQNVKPKLRKVKPNLQKIKPNVRKAFQHETSNKNITRHHKLKTSRSHRKKQRLRANSKFPKVKGKRLRTKHFEDLGKHARQSYALPFSTETDSDFEHNEFKRLKLGLSGSVVSEDEGGMTGKSGKMQPKAFAKMKNYKMAQLKFNKYTYLNTEGLTPAPMPLFALYSAESHKDLGKVDMEQYDDPCPKVCPARDRMVCARCQHGIYRSFSSVCHLRMFSCKHPEEVMTLVFFNPCLLSSPFLSESGMQPQGRLERTEDDDVVIRFIKCREEGLLSPTPAMRQKAIKRVALRTKGSQQKHRPAKRTIEKVYGYNYINKFNTWHDAKFVCDHSDALLFYPRTKKEAESIYNQFAKIKEVKNPKHPYSIFVGIYLGVSKDYVTIDGKPISEVYANWAQGEPDHNNDNKYCVAMNSRYEYHAVDCNERLTFICKRPIDNRSKLRTDSKEKLFVDVMERIFGDGGVEDNFEEIMEYITHIDEDSTETEDSGEDESGDYEDNFKHKTESSPEVNLEDESNDVVDKPESSPEVNDEDGTENDVVDEPKSSPEVIVEDGTEDDVKNKTDSSPEVIVEDGTEEDVKNKTESSPEVNDKDESEDDVKNNTESSPEVIVEDGTEEDVKNKTESSPEVNDKDESDDDNVDESESSAEVNDDDESGDYVEDDSGDYVETDSEGDSDDYFGNIFGNIIKSIIESSSNYSTEGTGEENNLDEVGDRKENDDDNKDKIHYYSSDPRCNFESYKEFLHGKFFDYKGSAIPLDEQLYKKQKSDSEY</sequence>
<feature type="compositionally biased region" description="Acidic residues" evidence="1">
    <location>
        <begin position="772"/>
        <end position="783"/>
    </location>
</feature>
<dbReference type="AlphaFoldDB" id="A0AAD7Y8H0"/>
<feature type="compositionally biased region" description="Basic and acidic residues" evidence="1">
    <location>
        <begin position="860"/>
        <end position="875"/>
    </location>
</feature>
<feature type="chain" id="PRO_5042196050" description="C-type lectin domain-containing protein" evidence="2">
    <location>
        <begin position="19"/>
        <end position="1014"/>
    </location>
</feature>
<dbReference type="InterPro" id="IPR016187">
    <property type="entry name" value="CTDL_fold"/>
</dbReference>
<feature type="compositionally biased region" description="Basic and acidic residues" evidence="1">
    <location>
        <begin position="954"/>
        <end position="969"/>
    </location>
</feature>
<name>A0AAD7Y8H0_MYTSE</name>
<dbReference type="Pfam" id="PF00059">
    <property type="entry name" value="Lectin_C"/>
    <property type="match status" value="1"/>
</dbReference>
<evidence type="ECO:0000256" key="1">
    <source>
        <dbReference type="SAM" id="MobiDB-lite"/>
    </source>
</evidence>
<feature type="compositionally biased region" description="Acidic residues" evidence="1">
    <location>
        <begin position="724"/>
        <end position="740"/>
    </location>
</feature>
<dbReference type="Gene3D" id="3.30.60.30">
    <property type="match status" value="1"/>
</dbReference>
<dbReference type="EMBL" id="JARGEI010000028">
    <property type="protein sequence ID" value="KAJ8706485.1"/>
    <property type="molecule type" value="Genomic_DNA"/>
</dbReference>
<dbReference type="PANTHER" id="PTHR45784">
    <property type="entry name" value="C-TYPE LECTIN DOMAIN FAMILY 20 MEMBER A-RELATED"/>
    <property type="match status" value="1"/>
</dbReference>
<feature type="compositionally biased region" description="Basic and acidic residues" evidence="1">
    <location>
        <begin position="820"/>
        <end position="835"/>
    </location>
</feature>
<feature type="region of interest" description="Disordered" evidence="1">
    <location>
        <begin position="721"/>
        <end position="921"/>
    </location>
</feature>
<keyword evidence="2" id="KW-0732">Signal</keyword>
<evidence type="ECO:0000313" key="5">
    <source>
        <dbReference type="Proteomes" id="UP001231518"/>
    </source>
</evidence>
<dbReference type="InterPro" id="IPR016186">
    <property type="entry name" value="C-type_lectin-like/link_sf"/>
</dbReference>
<feature type="domain" description="C-type lectin" evidence="3">
    <location>
        <begin position="558"/>
        <end position="676"/>
    </location>
</feature>
<feature type="region of interest" description="Disordered" evidence="1">
    <location>
        <begin position="938"/>
        <end position="969"/>
    </location>
</feature>
<feature type="compositionally biased region" description="Acidic residues" evidence="1">
    <location>
        <begin position="876"/>
        <end position="920"/>
    </location>
</feature>
<dbReference type="Gene3D" id="3.10.100.10">
    <property type="entry name" value="Mannose-Binding Protein A, subunit A"/>
    <property type="match status" value="1"/>
</dbReference>
<reference evidence="4" key="1">
    <citation type="submission" date="2023-03" db="EMBL/GenBank/DDBJ databases">
        <title>Chromosome-level genomes of two armyworms, Mythimna separata and Mythimna loreyi, provide insights into the biosynthesis and reception of sex pheromones.</title>
        <authorList>
            <person name="Zhao H."/>
        </authorList>
    </citation>
    <scope>NUCLEOTIDE SEQUENCE</scope>
    <source>
        <strain evidence="4">BeijingLab</strain>
        <tissue evidence="4">Pupa</tissue>
    </source>
</reference>